<keyword evidence="4 9" id="KW-1133">Transmembrane helix</keyword>
<feature type="transmembrane region" description="Helical" evidence="9">
    <location>
        <begin position="293"/>
        <end position="314"/>
    </location>
</feature>
<feature type="transmembrane region" description="Helical" evidence="9">
    <location>
        <begin position="326"/>
        <end position="347"/>
    </location>
</feature>
<feature type="transmembrane region" description="Helical" evidence="9">
    <location>
        <begin position="171"/>
        <end position="188"/>
    </location>
</feature>
<dbReference type="EMBL" id="JALJOV010002071">
    <property type="protein sequence ID" value="KAK9835106.1"/>
    <property type="molecule type" value="Genomic_DNA"/>
</dbReference>
<comment type="caution">
    <text evidence="10">The sequence shown here is derived from an EMBL/GenBank/DDBJ whole genome shotgun (WGS) entry which is preliminary data.</text>
</comment>
<evidence type="ECO:0000256" key="9">
    <source>
        <dbReference type="SAM" id="Phobius"/>
    </source>
</evidence>
<proteinExistence type="predicted"/>
<feature type="transmembrane region" description="Helical" evidence="9">
    <location>
        <begin position="368"/>
        <end position="386"/>
    </location>
</feature>
<keyword evidence="2" id="KW-0808">Transferase</keyword>
<feature type="transmembrane region" description="Helical" evidence="9">
    <location>
        <begin position="240"/>
        <end position="261"/>
    </location>
</feature>
<dbReference type="NCBIfam" id="TIGR01473">
    <property type="entry name" value="cyoE_ctaB"/>
    <property type="match status" value="1"/>
</dbReference>
<keyword evidence="5" id="KW-0350">Heme biosynthesis</keyword>
<evidence type="ECO:0000256" key="2">
    <source>
        <dbReference type="ARBA" id="ARBA00022679"/>
    </source>
</evidence>
<evidence type="ECO:0000256" key="3">
    <source>
        <dbReference type="ARBA" id="ARBA00022692"/>
    </source>
</evidence>
<sequence length="437" mass="45417">MITAPQTTTAAASSNHDAEQPDPSNGSESSGRQVIDFGNGLLRGSMAAASLELRNESAVGADVSCWLDTLGASEDPTPCLHLPGRQLQRRASVLQGGPLRMKASQEQMGPFSSHAGRAMSAAKQIQATAMLLGQEQAFHSASAAVQTPSFAFPSWQRAAELLQIYKQLSKAKLSLLVVASAGAGYVAGSPENISWPGLGWTVTGTFCAAACANTLNQVYEVLPDGKMKRTNRRPLPTGRLPVGHALAFAAVTGGLGVSILASKANSLTAGLGAANIGLYAGIYTPLKALTPVNTWVGAVVGAVPPLMGWAAASGGRLDWGALVPAAALYFWQLPHFLAIAWLCRADYARGGFRMLSLADPLGKRTARAALRNALYLMPLGALATAIGLTTPAFTVEAAIISGALASTAASFYRSPSNGTARLLLKLSRLPNIGDLLW</sequence>
<keyword evidence="3 9" id="KW-0812">Transmembrane</keyword>
<keyword evidence="11" id="KW-1185">Reference proteome</keyword>
<protein>
    <recommendedName>
        <fullName evidence="7">Heme O synthase</fullName>
    </recommendedName>
</protein>
<evidence type="ECO:0000313" key="11">
    <source>
        <dbReference type="Proteomes" id="UP001485043"/>
    </source>
</evidence>
<keyword evidence="6 9" id="KW-0472">Membrane</keyword>
<evidence type="ECO:0000256" key="4">
    <source>
        <dbReference type="ARBA" id="ARBA00022989"/>
    </source>
</evidence>
<dbReference type="GO" id="GO:0008495">
    <property type="term" value="F:protoheme IX farnesyltransferase activity"/>
    <property type="evidence" value="ECO:0007669"/>
    <property type="project" value="InterPro"/>
</dbReference>
<reference evidence="10 11" key="1">
    <citation type="journal article" date="2024" name="Nat. Commun.">
        <title>Phylogenomics reveals the evolutionary origins of lichenization in chlorophyte algae.</title>
        <authorList>
            <person name="Puginier C."/>
            <person name="Libourel C."/>
            <person name="Otte J."/>
            <person name="Skaloud P."/>
            <person name="Haon M."/>
            <person name="Grisel S."/>
            <person name="Petersen M."/>
            <person name="Berrin J.G."/>
            <person name="Delaux P.M."/>
            <person name="Dal Grande F."/>
            <person name="Keller J."/>
        </authorList>
    </citation>
    <scope>NUCLEOTIDE SEQUENCE [LARGE SCALE GENOMIC DNA]</scope>
    <source>
        <strain evidence="10 11">SAG 2523</strain>
    </source>
</reference>
<feature type="transmembrane region" description="Helical" evidence="9">
    <location>
        <begin position="267"/>
        <end position="286"/>
    </location>
</feature>
<dbReference type="GO" id="GO:0016020">
    <property type="term" value="C:membrane"/>
    <property type="evidence" value="ECO:0007669"/>
    <property type="project" value="UniProtKB-SubCell"/>
</dbReference>
<name>A0AAW1RPL2_9CHLO</name>
<evidence type="ECO:0000256" key="5">
    <source>
        <dbReference type="ARBA" id="ARBA00023133"/>
    </source>
</evidence>
<dbReference type="PANTHER" id="PTHR43448">
    <property type="entry name" value="PROTOHEME IX FARNESYLTRANSFERASE, MITOCHONDRIAL"/>
    <property type="match status" value="1"/>
</dbReference>
<evidence type="ECO:0000256" key="7">
    <source>
        <dbReference type="ARBA" id="ARBA00030253"/>
    </source>
</evidence>
<dbReference type="InterPro" id="IPR006369">
    <property type="entry name" value="Protohaem_IX_farnesylTrfase"/>
</dbReference>
<dbReference type="CDD" id="cd13957">
    <property type="entry name" value="PT_UbiA_Cox10"/>
    <property type="match status" value="1"/>
</dbReference>
<dbReference type="InterPro" id="IPR000537">
    <property type="entry name" value="UbiA_prenyltransferase"/>
</dbReference>
<dbReference type="Proteomes" id="UP001485043">
    <property type="component" value="Unassembled WGS sequence"/>
</dbReference>
<dbReference type="AlphaFoldDB" id="A0AAW1RPL2"/>
<dbReference type="Pfam" id="PF01040">
    <property type="entry name" value="UbiA"/>
    <property type="match status" value="1"/>
</dbReference>
<feature type="compositionally biased region" description="Polar residues" evidence="8">
    <location>
        <begin position="22"/>
        <end position="32"/>
    </location>
</feature>
<evidence type="ECO:0000256" key="6">
    <source>
        <dbReference type="ARBA" id="ARBA00023136"/>
    </source>
</evidence>
<evidence type="ECO:0000313" key="10">
    <source>
        <dbReference type="EMBL" id="KAK9835106.1"/>
    </source>
</evidence>
<evidence type="ECO:0000256" key="8">
    <source>
        <dbReference type="SAM" id="MobiDB-lite"/>
    </source>
</evidence>
<dbReference type="FunFam" id="1.10.357.140:FF:000006">
    <property type="entry name" value="Protoheme IX farnesyltransferase, mitochondrial"/>
    <property type="match status" value="1"/>
</dbReference>
<evidence type="ECO:0000256" key="1">
    <source>
        <dbReference type="ARBA" id="ARBA00004141"/>
    </source>
</evidence>
<dbReference type="GO" id="GO:0005739">
    <property type="term" value="C:mitochondrion"/>
    <property type="evidence" value="ECO:0007669"/>
    <property type="project" value="TreeGrafter"/>
</dbReference>
<feature type="transmembrane region" description="Helical" evidence="9">
    <location>
        <begin position="200"/>
        <end position="219"/>
    </location>
</feature>
<dbReference type="InterPro" id="IPR044878">
    <property type="entry name" value="UbiA_sf"/>
</dbReference>
<accession>A0AAW1RPL2</accession>
<dbReference type="PANTHER" id="PTHR43448:SF2">
    <property type="entry name" value="PROTOHEME IX FARNESYLTRANSFERASE, MITOCHONDRIAL"/>
    <property type="match status" value="1"/>
</dbReference>
<dbReference type="GO" id="GO:0006784">
    <property type="term" value="P:heme A biosynthetic process"/>
    <property type="evidence" value="ECO:0007669"/>
    <property type="project" value="TreeGrafter"/>
</dbReference>
<feature type="compositionally biased region" description="Low complexity" evidence="8">
    <location>
        <begin position="1"/>
        <end position="12"/>
    </location>
</feature>
<feature type="region of interest" description="Disordered" evidence="8">
    <location>
        <begin position="1"/>
        <end position="35"/>
    </location>
</feature>
<comment type="subcellular location">
    <subcellularLocation>
        <location evidence="1">Membrane</location>
        <topology evidence="1">Multi-pass membrane protein</topology>
    </subcellularLocation>
</comment>
<dbReference type="Gene3D" id="1.10.357.140">
    <property type="entry name" value="UbiA prenyltransferase"/>
    <property type="match status" value="1"/>
</dbReference>
<organism evidence="10 11">
    <name type="scientific">Apatococcus fuscideae</name>
    <dbReference type="NCBI Taxonomy" id="2026836"/>
    <lineage>
        <taxon>Eukaryota</taxon>
        <taxon>Viridiplantae</taxon>
        <taxon>Chlorophyta</taxon>
        <taxon>core chlorophytes</taxon>
        <taxon>Trebouxiophyceae</taxon>
        <taxon>Chlorellales</taxon>
        <taxon>Chlorellaceae</taxon>
        <taxon>Apatococcus</taxon>
    </lineage>
</organism>
<gene>
    <name evidence="10" type="ORF">WJX84_003111</name>
</gene>